<dbReference type="EMBL" id="WKFB01000450">
    <property type="protein sequence ID" value="KAF6722584.1"/>
    <property type="molecule type" value="Genomic_DNA"/>
</dbReference>
<evidence type="ECO:0000313" key="3">
    <source>
        <dbReference type="Proteomes" id="UP000646548"/>
    </source>
</evidence>
<proteinExistence type="predicted"/>
<dbReference type="AlphaFoldDB" id="A0A834C4C7"/>
<accession>A0A834C4C7</accession>
<feature type="region of interest" description="Disordered" evidence="1">
    <location>
        <begin position="77"/>
        <end position="119"/>
    </location>
</feature>
<dbReference type="Proteomes" id="UP000646548">
    <property type="component" value="Unassembled WGS sequence"/>
</dbReference>
<organism evidence="2 3">
    <name type="scientific">Oryzias melastigma</name>
    <name type="common">Marine medaka</name>
    <dbReference type="NCBI Taxonomy" id="30732"/>
    <lineage>
        <taxon>Eukaryota</taxon>
        <taxon>Metazoa</taxon>
        <taxon>Chordata</taxon>
        <taxon>Craniata</taxon>
        <taxon>Vertebrata</taxon>
        <taxon>Euteleostomi</taxon>
        <taxon>Actinopterygii</taxon>
        <taxon>Neopterygii</taxon>
        <taxon>Teleostei</taxon>
        <taxon>Neoteleostei</taxon>
        <taxon>Acanthomorphata</taxon>
        <taxon>Ovalentaria</taxon>
        <taxon>Atherinomorphae</taxon>
        <taxon>Beloniformes</taxon>
        <taxon>Adrianichthyidae</taxon>
        <taxon>Oryziinae</taxon>
        <taxon>Oryzias</taxon>
    </lineage>
</organism>
<evidence type="ECO:0000313" key="2">
    <source>
        <dbReference type="EMBL" id="KAF6722584.1"/>
    </source>
</evidence>
<protein>
    <submittedName>
        <fullName evidence="2">Uncharacterized protein</fullName>
    </submittedName>
</protein>
<feature type="compositionally biased region" description="Low complexity" evidence="1">
    <location>
        <begin position="131"/>
        <end position="143"/>
    </location>
</feature>
<evidence type="ECO:0000256" key="1">
    <source>
        <dbReference type="SAM" id="MobiDB-lite"/>
    </source>
</evidence>
<comment type="caution">
    <text evidence="2">The sequence shown here is derived from an EMBL/GenBank/DDBJ whole genome shotgun (WGS) entry which is preliminary data.</text>
</comment>
<gene>
    <name evidence="2" type="ORF">FQA47_006524</name>
</gene>
<sequence length="156" mass="18432">MRTVDRTAAVCIRDRSYEGVHVRQGVSSISLLSLIFQYKGRCNFPRFPSLLLHRFLLSSLHFQDSEAAQRLLLTRPHLKSPCPWKPKLSLGPQSPRQHHKQRKRNRQHPAKPNQLLQPLKQRNPLLPRMEQQRLNQQQQQQQAMRRRPLAQTVWNT</sequence>
<feature type="region of interest" description="Disordered" evidence="1">
    <location>
        <begin position="131"/>
        <end position="156"/>
    </location>
</feature>
<reference evidence="2" key="1">
    <citation type="journal article" name="BMC Genomics">
        <title>Long-read sequencing and de novo genome assembly of marine medaka (Oryzias melastigma).</title>
        <authorList>
            <person name="Liang P."/>
            <person name="Saqib H.S.A."/>
            <person name="Ni X."/>
            <person name="Shen Y."/>
        </authorList>
    </citation>
    <scope>NUCLEOTIDE SEQUENCE</scope>
    <source>
        <strain evidence="2">Bigg-433</strain>
    </source>
</reference>
<name>A0A834C4C7_ORYME</name>
<feature type="compositionally biased region" description="Basic residues" evidence="1">
    <location>
        <begin position="96"/>
        <end position="109"/>
    </location>
</feature>